<feature type="region of interest" description="Disordered" evidence="1">
    <location>
        <begin position="56"/>
        <end position="106"/>
    </location>
</feature>
<dbReference type="EMBL" id="JACVVK020000323">
    <property type="protein sequence ID" value="KAK7478549.1"/>
    <property type="molecule type" value="Genomic_DNA"/>
</dbReference>
<proteinExistence type="predicted"/>
<sequence length="106" mass="11298">MVVPILKRGGQTLLKQGVKTGVNILGDVLSGENIKTAAKRRAQESGRQLFTQAARALTGQSPPAPPGAPAAKKIKRGNRSQPRQSAARSRKTQRKRKLAGATDIFS</sequence>
<evidence type="ECO:0000313" key="2">
    <source>
        <dbReference type="EMBL" id="KAK7478549.1"/>
    </source>
</evidence>
<dbReference type="AlphaFoldDB" id="A0ABD0JU18"/>
<reference evidence="2 3" key="1">
    <citation type="journal article" date="2023" name="Sci. Data">
        <title>Genome assembly of the Korean intertidal mud-creeper Batillaria attramentaria.</title>
        <authorList>
            <person name="Patra A.K."/>
            <person name="Ho P.T."/>
            <person name="Jun S."/>
            <person name="Lee S.J."/>
            <person name="Kim Y."/>
            <person name="Won Y.J."/>
        </authorList>
    </citation>
    <scope>NUCLEOTIDE SEQUENCE [LARGE SCALE GENOMIC DNA]</scope>
    <source>
        <strain evidence="2">Wonlab-2016</strain>
    </source>
</reference>
<comment type="caution">
    <text evidence="2">The sequence shown here is derived from an EMBL/GenBank/DDBJ whole genome shotgun (WGS) entry which is preliminary data.</text>
</comment>
<keyword evidence="3" id="KW-1185">Reference proteome</keyword>
<accession>A0ABD0JU18</accession>
<evidence type="ECO:0000256" key="1">
    <source>
        <dbReference type="SAM" id="MobiDB-lite"/>
    </source>
</evidence>
<name>A0ABD0JU18_9CAEN</name>
<evidence type="ECO:0000313" key="3">
    <source>
        <dbReference type="Proteomes" id="UP001519460"/>
    </source>
</evidence>
<dbReference type="Proteomes" id="UP001519460">
    <property type="component" value="Unassembled WGS sequence"/>
</dbReference>
<feature type="compositionally biased region" description="Basic residues" evidence="1">
    <location>
        <begin position="88"/>
        <end position="98"/>
    </location>
</feature>
<gene>
    <name evidence="2" type="ORF">BaRGS_00030221</name>
</gene>
<protein>
    <submittedName>
        <fullName evidence="2">Uncharacterized protein</fullName>
    </submittedName>
</protein>
<organism evidence="2 3">
    <name type="scientific">Batillaria attramentaria</name>
    <dbReference type="NCBI Taxonomy" id="370345"/>
    <lineage>
        <taxon>Eukaryota</taxon>
        <taxon>Metazoa</taxon>
        <taxon>Spiralia</taxon>
        <taxon>Lophotrochozoa</taxon>
        <taxon>Mollusca</taxon>
        <taxon>Gastropoda</taxon>
        <taxon>Caenogastropoda</taxon>
        <taxon>Sorbeoconcha</taxon>
        <taxon>Cerithioidea</taxon>
        <taxon>Batillariidae</taxon>
        <taxon>Batillaria</taxon>
    </lineage>
</organism>